<dbReference type="InterPro" id="IPR005629">
    <property type="entry name" value="Skn1/Kre6/Sbg1"/>
</dbReference>
<dbReference type="OrthoDB" id="412647at2759"/>
<keyword evidence="8" id="KW-1185">Reference proteome</keyword>
<dbReference type="FunFam" id="2.60.120.200:FF:000157">
    <property type="entry name" value="Beta-glucan synthesis-associated protein SKN1"/>
    <property type="match status" value="1"/>
</dbReference>
<proteinExistence type="predicted"/>
<evidence type="ECO:0000256" key="1">
    <source>
        <dbReference type="ARBA" id="ARBA00004370"/>
    </source>
</evidence>
<evidence type="ECO:0000313" key="7">
    <source>
        <dbReference type="EMBL" id="OQR91914.1"/>
    </source>
</evidence>
<dbReference type="PANTHER" id="PTHR31361">
    <property type="entry name" value="BETA-GLUCAN SYNTHESIS-ASSOCIATED PROTEIN KRE6-RELATED"/>
    <property type="match status" value="1"/>
</dbReference>
<feature type="signal peptide" evidence="6">
    <location>
        <begin position="1"/>
        <end position="15"/>
    </location>
</feature>
<evidence type="ECO:0000313" key="8">
    <source>
        <dbReference type="Proteomes" id="UP000243579"/>
    </source>
</evidence>
<dbReference type="Gene3D" id="2.60.120.200">
    <property type="match status" value="6"/>
</dbReference>
<protein>
    <submittedName>
        <fullName evidence="7">Beta-glucan synthesis-associated protein</fullName>
    </submittedName>
</protein>
<comment type="subcellular location">
    <subcellularLocation>
        <location evidence="1">Membrane</location>
    </subcellularLocation>
</comment>
<dbReference type="GO" id="GO:0005789">
    <property type="term" value="C:endoplasmic reticulum membrane"/>
    <property type="evidence" value="ECO:0007669"/>
    <property type="project" value="TreeGrafter"/>
</dbReference>
<evidence type="ECO:0000256" key="6">
    <source>
        <dbReference type="SAM" id="SignalP"/>
    </source>
</evidence>
<reference evidence="7 8" key="1">
    <citation type="journal article" date="2014" name="Genome Biol. Evol.">
        <title>The secreted proteins of Achlya hypogyna and Thraustotheca clavata identify the ancestral oomycete secretome and reveal gene acquisitions by horizontal gene transfer.</title>
        <authorList>
            <person name="Misner I."/>
            <person name="Blouin N."/>
            <person name="Leonard G."/>
            <person name="Richards T.A."/>
            <person name="Lane C.E."/>
        </authorList>
    </citation>
    <scope>NUCLEOTIDE SEQUENCE [LARGE SCALE GENOMIC DNA]</scope>
    <source>
        <strain evidence="7 8">ATCC 48635</strain>
    </source>
</reference>
<dbReference type="Proteomes" id="UP000243579">
    <property type="component" value="Unassembled WGS sequence"/>
</dbReference>
<organism evidence="7 8">
    <name type="scientific">Achlya hypogyna</name>
    <name type="common">Oomycete</name>
    <name type="synonym">Protoachlya hypogyna</name>
    <dbReference type="NCBI Taxonomy" id="1202772"/>
    <lineage>
        <taxon>Eukaryota</taxon>
        <taxon>Sar</taxon>
        <taxon>Stramenopiles</taxon>
        <taxon>Oomycota</taxon>
        <taxon>Saprolegniomycetes</taxon>
        <taxon>Saprolegniales</taxon>
        <taxon>Achlyaceae</taxon>
        <taxon>Achlya</taxon>
    </lineage>
</organism>
<dbReference type="GO" id="GO:0006078">
    <property type="term" value="P:(1-&gt;6)-beta-D-glucan biosynthetic process"/>
    <property type="evidence" value="ECO:0007669"/>
    <property type="project" value="TreeGrafter"/>
</dbReference>
<sequence length="2159" mass="239191">MRAVTAAALVVVAQGVDMGDTTQATKSGIPTWVDVDTPKEFYTKMSSRGKPWTLVMSDEFNLAGRNFTAGHDHLWTALDIPDGVNRAIGVYKPSHAYTEDGNFIIKIDSGEVDISFYNVWADIPDWTKKKMYYTAAMVQTWNKFCIQGGFVEISMKLPGATDAKSLNPHVMGQRWTPEGMVPIKELDPIPDIRFYPTWPGMWMMGNLGRALFAASTNKMWPWTYNECTELSEKNQRISACNKNPGYGLNPGQGRGSPEIDILEGGGTAISSSVQIAPGMPDDYRLTKPLMKYENSSNVDAFGRHGPGHVFCFYDKTCLTPGANMADVSTAAFASRGHKSWYQGLRYAANDRCTPDRLKIQKYESVAAAQNGPIVDNQWDIKTISSGKDLHADLSLIDGKGPLHWGINYKGTCFPIANGYKGGFLCDRDSQNPKCDAPRKDIQQPTKMMETFEYQMDAISANWDVSFEAYITFYKYQLEWVTGNEGYVRWTLDGAPIFEIPAATMTKPPQGTGSSSYNPPKIMIEEPSYFIFNVAMSQDTETMSIGCDPASHPTKEFIKAHITNYTDPLNPDIVVAGGGSCNSDDDCTVSTSFTGSCIKSRCSCVKPWTGPRCTRYDLDGKTYGPSAALGIGLVSAACVASLVTLFVRIRRRNTARAMHQQQMDMASKQKARDDLQRMSAEQMQWPSVLLLVAASSAVDIGDNSQPPKSGVGIWIDVDTPLDKHKMTSSRGDEWNLVMSDEFEIAGRNFTAGEDHLWMSLDIPDGVNRAIEVYTPNNSYTEDGKFVIRIDSGEVDVQFYNVWADVPGWTTKKMWYSASMMQTWNKFCIQGGFIEIAARLPGAIDKKSMNPHITGKRWDGTKDVPVKPADKIPDIRYYPTWPGLWMMGNLGRALFAASTNKMWPWTYNECTELSEKNQRISACNMNPGYGLNPGQGRGSPEIDILEGGGTAISSSLQIAPGMPDEYRLTKPLMKYENSSNVDAFGRHGPGHVFCFYDKTCLTPGANMADVSTAAFASRGHKSWYQGLRYAANDLCTPDPKLVQQYESVAAAQNSTIIDNQWDIKKISSGKDLHADLGLIDGKGPLHWGINYKGTCFPIANGYKGGFLCDRDSQNPKCDNPRTDDQAPTNMMEPFEYQMDAISSNWDINYGAYSSYYKYQLEWVTGDEGYVRWMLDKAVIFEIPASAMTNPPQGGKEYNPKKIMIEEPSYFIFNVAMSSAWGATPPNYVVGPCRGNATIPKPGTWEYDATQNICDSFPMYMHIDYIRVWQDQRPGSIMSVGCDPASHPTKEFIKAHITNYTDPLNPDIPVAGGATCNSDDDCTTATGVTGSCVKRRCKCNGVWTGPRCTKYDMEDRTYGPPVFVALGMVGFGGVSAALALMLRMKKTREVQMQHQAELKEATRRTTVVVMPHQPADSEIIIMGDPPVEPSFLELQARAMRIWIAGFLAAASALDMGDNTQPTKSGVPAWVDVDTPKEVYNKTSSRGDSWQLVMSDEFNLDGRNFTAGRDHLWTALDIPDGVNRAIEIYTPKNALTENGSFHIRIDSGEVDISFYNFYSAAMVQTWNKFCIQGGFVEVAAKLPGALNKESMNPHITGQVWTPQGMKPIKPADKIPDIRFYPTWPGIWLMGNLGRALFAASTNKMWPWTYNECTELSKKNQRISACNENPGYGLIPKMGRGAPEIDILEGGGTAISSSLQIAPGMPDEYRLTTPVLALEATTNVDPQGRHGVGHVFCYYDKQCLTPGANMADVSTAAFASRGHKSWYQGLRYAANDRCSSDPKLVQQYESVAAAQNSTIIDNQWDIKTISSGKDLHADLGLIDGKGPLHWGINYKGTCFPIANGYKGGFLCDRDSQNPKCDNPRKATEQPTNMMEPFEYQMDAISSNWDINFEAYTTYYKYQLEWVMGNEGYVRWMLDGAPIFEIPASSMTNPPQGGKEPNPKKIMIEEPSYFLFNVAMASAWGATPPNWQVGPCRGNSSIPAPGSDEYKMSNNICDSFPMYMSIDYIRVWQDPSRMSYGCDPATHPTKEFIKAHITNYTDPLNPDIPVAGGASCKSADDCTVGSSLTGACIKQRCSCMEGWAGPRCTRYDLKDSSFGPSVAISVGLVGFAFVASALAFVLRQKQRRNLEKTLEVFRDQRKSQVQRPSDIVVMSTNDVEVQHHR</sequence>
<name>A0A1V9Z1N1_ACHHY</name>
<dbReference type="STRING" id="1202772.A0A1V9Z1N1"/>
<keyword evidence="4" id="KW-0961">Cell wall biogenesis/degradation</keyword>
<comment type="caution">
    <text evidence="7">The sequence shown here is derived from an EMBL/GenBank/DDBJ whole genome shotgun (WGS) entry which is preliminary data.</text>
</comment>
<feature type="transmembrane region" description="Helical" evidence="5">
    <location>
        <begin position="1359"/>
        <end position="1379"/>
    </location>
</feature>
<accession>A0A1V9Z1N1</accession>
<dbReference type="PANTHER" id="PTHR31361:SF1">
    <property type="entry name" value="BETA-GLUCAN SYNTHESIS-ASSOCIATED PROTEIN KRE6-RELATED"/>
    <property type="match status" value="1"/>
</dbReference>
<feature type="chain" id="PRO_5012641849" evidence="6">
    <location>
        <begin position="16"/>
        <end position="2159"/>
    </location>
</feature>
<dbReference type="GO" id="GO:0071555">
    <property type="term" value="P:cell wall organization"/>
    <property type="evidence" value="ECO:0007669"/>
    <property type="project" value="UniProtKB-KW"/>
</dbReference>
<dbReference type="EMBL" id="JNBR01000493">
    <property type="protein sequence ID" value="OQR91914.1"/>
    <property type="molecule type" value="Genomic_DNA"/>
</dbReference>
<feature type="transmembrane region" description="Helical" evidence="5">
    <location>
        <begin position="626"/>
        <end position="648"/>
    </location>
</feature>
<keyword evidence="5" id="KW-0812">Transmembrane</keyword>
<keyword evidence="3" id="KW-0325">Glycoprotein</keyword>
<evidence type="ECO:0000256" key="2">
    <source>
        <dbReference type="ARBA" id="ARBA00023136"/>
    </source>
</evidence>
<evidence type="ECO:0000256" key="4">
    <source>
        <dbReference type="ARBA" id="ARBA00023316"/>
    </source>
</evidence>
<keyword evidence="6" id="KW-0732">Signal</keyword>
<keyword evidence="5" id="KW-1133">Transmembrane helix</keyword>
<dbReference type="GO" id="GO:0005886">
    <property type="term" value="C:plasma membrane"/>
    <property type="evidence" value="ECO:0007669"/>
    <property type="project" value="TreeGrafter"/>
</dbReference>
<dbReference type="Pfam" id="PF03935">
    <property type="entry name" value="SKN1_KRE6_Sbg1"/>
    <property type="match status" value="8"/>
</dbReference>
<dbReference type="InterPro" id="IPR013320">
    <property type="entry name" value="ConA-like_dom_sf"/>
</dbReference>
<dbReference type="GO" id="GO:0015926">
    <property type="term" value="F:glucosidase activity"/>
    <property type="evidence" value="ECO:0007669"/>
    <property type="project" value="TreeGrafter"/>
</dbReference>
<keyword evidence="2 5" id="KW-0472">Membrane</keyword>
<evidence type="ECO:0000256" key="3">
    <source>
        <dbReference type="ARBA" id="ARBA00023180"/>
    </source>
</evidence>
<evidence type="ECO:0000256" key="5">
    <source>
        <dbReference type="SAM" id="Phobius"/>
    </source>
</evidence>
<gene>
    <name evidence="7" type="ORF">ACHHYP_04224</name>
</gene>
<feature type="transmembrane region" description="Helical" evidence="5">
    <location>
        <begin position="2092"/>
        <end position="2116"/>
    </location>
</feature>
<dbReference type="SUPFAM" id="SSF49899">
    <property type="entry name" value="Concanavalin A-like lectins/glucanases"/>
    <property type="match status" value="4"/>
</dbReference>